<gene>
    <name evidence="1" type="ORF">DFR68_102722</name>
</gene>
<proteinExistence type="predicted"/>
<dbReference type="AlphaFoldDB" id="A0A370HHE2"/>
<organism evidence="1 2">
    <name type="scientific">Nocardia mexicana</name>
    <dbReference type="NCBI Taxonomy" id="279262"/>
    <lineage>
        <taxon>Bacteria</taxon>
        <taxon>Bacillati</taxon>
        <taxon>Actinomycetota</taxon>
        <taxon>Actinomycetes</taxon>
        <taxon>Mycobacteriales</taxon>
        <taxon>Nocardiaceae</taxon>
        <taxon>Nocardia</taxon>
    </lineage>
</organism>
<keyword evidence="2" id="KW-1185">Reference proteome</keyword>
<dbReference type="EMBL" id="QQAZ01000002">
    <property type="protein sequence ID" value="RDI54594.1"/>
    <property type="molecule type" value="Genomic_DNA"/>
</dbReference>
<dbReference type="RefSeq" id="WP_068021404.1">
    <property type="nucleotide sequence ID" value="NZ_QQAZ01000002.1"/>
</dbReference>
<dbReference type="Proteomes" id="UP000255355">
    <property type="component" value="Unassembled WGS sequence"/>
</dbReference>
<evidence type="ECO:0000313" key="1">
    <source>
        <dbReference type="EMBL" id="RDI54594.1"/>
    </source>
</evidence>
<dbReference type="STRING" id="1210089.GCA_001613165_03888"/>
<accession>A0A370HHE2</accession>
<evidence type="ECO:0000313" key="2">
    <source>
        <dbReference type="Proteomes" id="UP000255355"/>
    </source>
</evidence>
<comment type="caution">
    <text evidence="1">The sequence shown here is derived from an EMBL/GenBank/DDBJ whole genome shotgun (WGS) entry which is preliminary data.</text>
</comment>
<sequence length="66" mass="7302">MKVGDRVKLTKNHDIAPLAAIAAGTVGEIVGVRDETWQRIPTRLYTVQFDILQVTIAEMRNELAPA</sequence>
<reference evidence="1 2" key="1">
    <citation type="submission" date="2018-07" db="EMBL/GenBank/DDBJ databases">
        <title>Genomic Encyclopedia of Type Strains, Phase IV (KMG-IV): sequencing the most valuable type-strain genomes for metagenomic binning, comparative biology and taxonomic classification.</title>
        <authorList>
            <person name="Goeker M."/>
        </authorList>
    </citation>
    <scope>NUCLEOTIDE SEQUENCE [LARGE SCALE GENOMIC DNA]</scope>
    <source>
        <strain evidence="1 2">DSM 44952</strain>
    </source>
</reference>
<name>A0A370HHE2_9NOCA</name>
<protein>
    <submittedName>
        <fullName evidence="1">Uncharacterized protein</fullName>
    </submittedName>
</protein>